<dbReference type="GeneID" id="65404859"/>
<evidence type="ECO:0000313" key="3">
    <source>
        <dbReference type="Proteomes" id="UP000318667"/>
    </source>
</evidence>
<evidence type="ECO:0000259" key="1">
    <source>
        <dbReference type="PROSITE" id="PS51704"/>
    </source>
</evidence>
<dbReference type="GO" id="GO:0008081">
    <property type="term" value="F:phosphoric diester hydrolase activity"/>
    <property type="evidence" value="ECO:0007669"/>
    <property type="project" value="InterPro"/>
</dbReference>
<reference evidence="2 3" key="1">
    <citation type="journal article" date="2015" name="Stand. Genomic Sci.">
        <title>Genomic Encyclopedia of Bacterial and Archaeal Type Strains, Phase III: the genomes of soil and plant-associated and newly described type strains.</title>
        <authorList>
            <person name="Whitman W.B."/>
            <person name="Woyke T."/>
            <person name="Klenk H.P."/>
            <person name="Zhou Y."/>
            <person name="Lilburn T.G."/>
            <person name="Beck B.J."/>
            <person name="De Vos P."/>
            <person name="Vandamme P."/>
            <person name="Eisen J.A."/>
            <person name="Garrity G."/>
            <person name="Hugenholtz P."/>
            <person name="Kyrpides N.C."/>
        </authorList>
    </citation>
    <scope>NUCLEOTIDE SEQUENCE [LARGE SCALE GENOMIC DNA]</scope>
    <source>
        <strain evidence="2 3">CGMCC 1.10115</strain>
    </source>
</reference>
<gene>
    <name evidence="2" type="ORF">IQ19_03731</name>
</gene>
<dbReference type="Gene3D" id="3.20.20.190">
    <property type="entry name" value="Phosphatidylinositol (PI) phosphodiesterase"/>
    <property type="match status" value="1"/>
</dbReference>
<dbReference type="CDD" id="cd08563">
    <property type="entry name" value="GDPD_TtGDE_like"/>
    <property type="match status" value="1"/>
</dbReference>
<name>A0A562JMB2_9BACI</name>
<dbReference type="PANTHER" id="PTHR46211">
    <property type="entry name" value="GLYCEROPHOSPHORYL DIESTER PHOSPHODIESTERASE"/>
    <property type="match status" value="1"/>
</dbReference>
<sequence length="245" mass="27299">MKKEVKIFAHRGMSGHYPENTMAAFQAALEAGAAGIELDVQMAKDGKLVVIHDETVDRTTNGSGYIKDMTYAEIVQLDAGGWFAAANAGETIPELDTVFQWAVRDGNELLINVELKNDLIEYPGLEEKVIELVQRYGMEERVILSSFNEESMRRVRKLHPTLQTGYLITGVPEDTLVVAKRIGVNSIHCEEAFALSELGREAKEAGFPLRVYTVNDETRSDFLTKAGVEVIMTDFPGRFLKNWLG</sequence>
<dbReference type="PROSITE" id="PS51704">
    <property type="entry name" value="GP_PDE"/>
    <property type="match status" value="1"/>
</dbReference>
<feature type="domain" description="GP-PDE" evidence="1">
    <location>
        <begin position="5"/>
        <end position="243"/>
    </location>
</feature>
<evidence type="ECO:0000313" key="2">
    <source>
        <dbReference type="EMBL" id="TWH84064.1"/>
    </source>
</evidence>
<dbReference type="EMBL" id="VLKI01000012">
    <property type="protein sequence ID" value="TWH84064.1"/>
    <property type="molecule type" value="Genomic_DNA"/>
</dbReference>
<dbReference type="SUPFAM" id="SSF51695">
    <property type="entry name" value="PLC-like phosphodiesterases"/>
    <property type="match status" value="1"/>
</dbReference>
<dbReference type="InterPro" id="IPR017946">
    <property type="entry name" value="PLC-like_Pdiesterase_TIM-brl"/>
</dbReference>
<organism evidence="2 3">
    <name type="scientific">Cytobacillus oceanisediminis</name>
    <dbReference type="NCBI Taxonomy" id="665099"/>
    <lineage>
        <taxon>Bacteria</taxon>
        <taxon>Bacillati</taxon>
        <taxon>Bacillota</taxon>
        <taxon>Bacilli</taxon>
        <taxon>Bacillales</taxon>
        <taxon>Bacillaceae</taxon>
        <taxon>Cytobacillus</taxon>
    </lineage>
</organism>
<dbReference type="GO" id="GO:0006629">
    <property type="term" value="P:lipid metabolic process"/>
    <property type="evidence" value="ECO:0007669"/>
    <property type="project" value="InterPro"/>
</dbReference>
<accession>A0A562JMB2</accession>
<protein>
    <submittedName>
        <fullName evidence="2">Glycerophosphoryl diester phosphodiesterase</fullName>
    </submittedName>
</protein>
<dbReference type="OrthoDB" id="384721at2"/>
<dbReference type="RefSeq" id="WP_144543828.1">
    <property type="nucleotide sequence ID" value="NZ_CBCSDC010000022.1"/>
</dbReference>
<dbReference type="InterPro" id="IPR030395">
    <property type="entry name" value="GP_PDE_dom"/>
</dbReference>
<dbReference type="Pfam" id="PF03009">
    <property type="entry name" value="GDPD"/>
    <property type="match status" value="1"/>
</dbReference>
<dbReference type="AlphaFoldDB" id="A0A562JMB2"/>
<dbReference type="Proteomes" id="UP000318667">
    <property type="component" value="Unassembled WGS sequence"/>
</dbReference>
<comment type="caution">
    <text evidence="2">The sequence shown here is derived from an EMBL/GenBank/DDBJ whole genome shotgun (WGS) entry which is preliminary data.</text>
</comment>
<keyword evidence="3" id="KW-1185">Reference proteome</keyword>
<dbReference type="PANTHER" id="PTHR46211:SF1">
    <property type="entry name" value="GLYCEROPHOSPHODIESTER PHOSPHODIESTERASE, CYTOPLASMIC"/>
    <property type="match status" value="1"/>
</dbReference>
<proteinExistence type="predicted"/>